<dbReference type="STRING" id="36847.CLNEO_15180"/>
<organism evidence="5 6">
    <name type="scientific">Anaerotignum neopropionicum</name>
    <dbReference type="NCBI Taxonomy" id="36847"/>
    <lineage>
        <taxon>Bacteria</taxon>
        <taxon>Bacillati</taxon>
        <taxon>Bacillota</taxon>
        <taxon>Clostridia</taxon>
        <taxon>Lachnospirales</taxon>
        <taxon>Anaerotignaceae</taxon>
        <taxon>Anaerotignum</taxon>
    </lineage>
</organism>
<evidence type="ECO:0000256" key="1">
    <source>
        <dbReference type="ARBA" id="ARBA00004196"/>
    </source>
</evidence>
<feature type="domain" description="SLH" evidence="4">
    <location>
        <begin position="1444"/>
        <end position="1499"/>
    </location>
</feature>
<dbReference type="NCBIfam" id="TIGR02543">
    <property type="entry name" value="List_Bact_rpt"/>
    <property type="match status" value="1"/>
</dbReference>
<dbReference type="InterPro" id="IPR042229">
    <property type="entry name" value="Listeria/Bacterioides_rpt_sf"/>
</dbReference>
<dbReference type="Pfam" id="PF09479">
    <property type="entry name" value="Flg_new"/>
    <property type="match status" value="1"/>
</dbReference>
<feature type="domain" description="SLH" evidence="4">
    <location>
        <begin position="1323"/>
        <end position="1386"/>
    </location>
</feature>
<dbReference type="Gene3D" id="2.60.40.4270">
    <property type="entry name" value="Listeria-Bacteroides repeat domain"/>
    <property type="match status" value="1"/>
</dbReference>
<dbReference type="OrthoDB" id="9816455at2"/>
<proteinExistence type="predicted"/>
<evidence type="ECO:0000313" key="6">
    <source>
        <dbReference type="Proteomes" id="UP000070539"/>
    </source>
</evidence>
<comment type="caution">
    <text evidence="5">The sequence shown here is derived from an EMBL/GenBank/DDBJ whole genome shotgun (WGS) entry which is preliminary data.</text>
</comment>
<evidence type="ECO:0000256" key="2">
    <source>
        <dbReference type="ARBA" id="ARBA00022737"/>
    </source>
</evidence>
<keyword evidence="2" id="KW-0677">Repeat</keyword>
<dbReference type="GO" id="GO:0030313">
    <property type="term" value="C:cell envelope"/>
    <property type="evidence" value="ECO:0007669"/>
    <property type="project" value="UniProtKB-SubCell"/>
</dbReference>
<accession>A0A136WEM9</accession>
<protein>
    <submittedName>
        <fullName evidence="5">Endoglucanase</fullName>
        <ecNumber evidence="5">3.2.1.4</ecNumber>
    </submittedName>
</protein>
<keyword evidence="5" id="KW-0378">Hydrolase</keyword>
<keyword evidence="3" id="KW-0732">Signal</keyword>
<dbReference type="PATRIC" id="fig|36847.3.peg.1771"/>
<dbReference type="InterPro" id="IPR013378">
    <property type="entry name" value="InlB-like_B-rpt"/>
</dbReference>
<feature type="signal peptide" evidence="3">
    <location>
        <begin position="1"/>
        <end position="25"/>
    </location>
</feature>
<dbReference type="InterPro" id="IPR001119">
    <property type="entry name" value="SLH_dom"/>
</dbReference>
<feature type="domain" description="SLH" evidence="4">
    <location>
        <begin position="1387"/>
        <end position="1443"/>
    </location>
</feature>
<sequence length="1499" mass="154027">MKKRFFSILLSFCMVLGLLPVMAFAADPEVTIGTTTLADGMYYTIITGDDDGFALVVETTDEPPTDTPYLSFSDGVLTVSGDVSLTSGGPNPLSISNGELVIAGSGSLSLSSSIGPAVNMNNSSLSLSESVDFSAEQTSTNPIPAITNGSVETEEGYSGNITISSTASSALFETLVNLQTSGDISISGGGFVSVIATSGTVTLEGESVSVSSRTNNGMLVDAVSNPENTDETAISITATKSDLSLTGASDTPLLAAHNITLSANGNIQVENTGNVTNSSAIYGNLTVTKAQDVTVSSSKAQAITGTANITATGDVAISSTNNYAVGGLTVNGANDVTVIANESPAPAICANAADVAINASGNINIENTGDGMAIAAVNVSIDTTGGSISILSEGEAPVINANTAVTLKAKGNIEVTGSNSVAAIYGEGVTPTLISERGVVKLTDKNGNSTSITLADGSTISAADGGDASAGLDLVTATPVVDTYYPAGNGYALWKDVTGNATDGYTGTLVLHNATIENTTELIGGVGIGAEQMGIALPKGSITLQVEDENNISSKHGYGIGVKVGNIILSGDGTLNASGGKEGIILDTGYTLSFGNSDVKLNGIVTISDEGASARTVYGDVTVPSGLYLTGDVTIATGATLTIPEGTSLSLENTNSVTNNGQIINNGEIQLPYSYNVAQIQALHISGSGKIRLYDSVNNSYYIYIDNNIYLDAGPSGSNTFTLLLPDEPAYMDVNDGYLTVAPAVGETPATLNLHDVVLTSLTLPNAPLVLSLEGENEIFQIKAYNAITVTGSGSLDTYLFENDDATAALTVNSGAKLNTRYETVDAGVTTTTIYGSFTVSDYYGLIVSPTAKVVLTSGAVLTLAEEGYLEFKQNAFHSDLTIGTGASIVNNTYIILPEGTTVAQIQALPLSGTGVVRVATAYSAEGWANAWDSYTNDGVAVKEIIGDLDLSVGGHSNATVADDGYAWDDVTNTLTLGDVVVSGGLTLPNNTTINTTSGSTISGNISGASGNYAHIVFSGSAPLNINGIIALGANGDSVTVQDGAQVTVNGVFSLGVYDGILNVSGSGTVLNLSAQQGYAVLCGEVNVGNGASLNVGSQGDGSRGIEAHGNVNVTGGSTLTAGCDYGVYIIDGTLTVDSSSKLITNGTVAPFCVVDTSSNKEQNEVINLPGLPSGTKITSEQGNDLGFGYTYWSLVPTNGSLSVTNEDPSPANLIGAVKGLLTFKKASSNSGGSSGGGGGVSLTRTLTFKTNGGSDIASVTKTNGVVVDLKDYKPTREGYTFAGWYSDEALTKKITSVTLTASTTVYAKWTELTEKTEETKETKNPFTDVKDSDYFYDAVQWAVEKDITSGTTSSTFGPSMICTRAQMVTFLWRAMGSPEPTAANCSFTDVSKDAYYYKAVLWAVEKGITAGTTATTFSPNATVTRGQTVTFLWRGAGKPMASITNPYTDVAKDAYNYDAILWAAEKGITQGTTSTTFSPDTPCTRGQIVSFLYRYMGK</sequence>
<evidence type="ECO:0000259" key="4">
    <source>
        <dbReference type="PROSITE" id="PS51272"/>
    </source>
</evidence>
<comment type="subcellular location">
    <subcellularLocation>
        <location evidence="1">Cell envelope</location>
    </subcellularLocation>
</comment>
<name>A0A136WEM9_9FIRM</name>
<keyword evidence="5" id="KW-0326">Glycosidase</keyword>
<gene>
    <name evidence="5" type="ORF">CLNEO_15180</name>
</gene>
<dbReference type="RefSeq" id="WP_066086894.1">
    <property type="nucleotide sequence ID" value="NZ_LRVM01000004.1"/>
</dbReference>
<dbReference type="GO" id="GO:0008810">
    <property type="term" value="F:cellulase activity"/>
    <property type="evidence" value="ECO:0007669"/>
    <property type="project" value="UniProtKB-EC"/>
</dbReference>
<dbReference type="Pfam" id="PF00395">
    <property type="entry name" value="SLH"/>
    <property type="match status" value="3"/>
</dbReference>
<reference evidence="5 6" key="1">
    <citation type="submission" date="2016-01" db="EMBL/GenBank/DDBJ databases">
        <title>Genome sequence of Clostridium neopropionicum X4, DSM-3847.</title>
        <authorList>
            <person name="Poehlein A."/>
            <person name="Beck M.H."/>
            <person name="Bengelsdorf F.R."/>
            <person name="Daniel R."/>
            <person name="Duerre P."/>
        </authorList>
    </citation>
    <scope>NUCLEOTIDE SEQUENCE [LARGE SCALE GENOMIC DNA]</scope>
    <source>
        <strain evidence="5 6">DSM-3847</strain>
    </source>
</reference>
<dbReference type="EC" id="3.2.1.4" evidence="5"/>
<dbReference type="Proteomes" id="UP000070539">
    <property type="component" value="Unassembled WGS sequence"/>
</dbReference>
<dbReference type="PROSITE" id="PS51272">
    <property type="entry name" value="SLH"/>
    <property type="match status" value="3"/>
</dbReference>
<evidence type="ECO:0000313" key="5">
    <source>
        <dbReference type="EMBL" id="KXL52976.1"/>
    </source>
</evidence>
<keyword evidence="6" id="KW-1185">Reference proteome</keyword>
<feature type="chain" id="PRO_5007479337" evidence="3">
    <location>
        <begin position="26"/>
        <end position="1499"/>
    </location>
</feature>
<evidence type="ECO:0000256" key="3">
    <source>
        <dbReference type="SAM" id="SignalP"/>
    </source>
</evidence>
<dbReference type="EMBL" id="LRVM01000004">
    <property type="protein sequence ID" value="KXL52976.1"/>
    <property type="molecule type" value="Genomic_DNA"/>
</dbReference>